<evidence type="ECO:0000313" key="1">
    <source>
        <dbReference type="EMBL" id="KAF2217304.1"/>
    </source>
</evidence>
<proteinExistence type="predicted"/>
<organism evidence="1 2">
    <name type="scientific">Cercospora zeae-maydis SCOH1-5</name>
    <dbReference type="NCBI Taxonomy" id="717836"/>
    <lineage>
        <taxon>Eukaryota</taxon>
        <taxon>Fungi</taxon>
        <taxon>Dikarya</taxon>
        <taxon>Ascomycota</taxon>
        <taxon>Pezizomycotina</taxon>
        <taxon>Dothideomycetes</taxon>
        <taxon>Dothideomycetidae</taxon>
        <taxon>Mycosphaerellales</taxon>
        <taxon>Mycosphaerellaceae</taxon>
        <taxon>Cercospora</taxon>
    </lineage>
</organism>
<accession>A0A6A6FVD3</accession>
<sequence>MERRCDNVAQVDEVLRVARRRWTTRRNGVLAKKDHMSPRAFGDTCYNLQYPLLHGAALWQRICSTQVLFLDISVQYRAFR</sequence>
<gene>
    <name evidence="1" type="ORF">CERZMDRAFT_89803</name>
</gene>
<dbReference type="AlphaFoldDB" id="A0A6A6FVD3"/>
<evidence type="ECO:0000313" key="2">
    <source>
        <dbReference type="Proteomes" id="UP000799539"/>
    </source>
</evidence>
<dbReference type="Proteomes" id="UP000799539">
    <property type="component" value="Unassembled WGS sequence"/>
</dbReference>
<keyword evidence="2" id="KW-1185">Reference proteome</keyword>
<dbReference type="EMBL" id="ML992663">
    <property type="protein sequence ID" value="KAF2217304.1"/>
    <property type="molecule type" value="Genomic_DNA"/>
</dbReference>
<name>A0A6A6FVD3_9PEZI</name>
<reference evidence="1" key="1">
    <citation type="journal article" date="2020" name="Stud. Mycol.">
        <title>101 Dothideomycetes genomes: a test case for predicting lifestyles and emergence of pathogens.</title>
        <authorList>
            <person name="Haridas S."/>
            <person name="Albert R."/>
            <person name="Binder M."/>
            <person name="Bloem J."/>
            <person name="Labutti K."/>
            <person name="Salamov A."/>
            <person name="Andreopoulos B."/>
            <person name="Baker S."/>
            <person name="Barry K."/>
            <person name="Bills G."/>
            <person name="Bluhm B."/>
            <person name="Cannon C."/>
            <person name="Castanera R."/>
            <person name="Culley D."/>
            <person name="Daum C."/>
            <person name="Ezra D."/>
            <person name="Gonzalez J."/>
            <person name="Henrissat B."/>
            <person name="Kuo A."/>
            <person name="Liang C."/>
            <person name="Lipzen A."/>
            <person name="Lutzoni F."/>
            <person name="Magnuson J."/>
            <person name="Mondo S."/>
            <person name="Nolan M."/>
            <person name="Ohm R."/>
            <person name="Pangilinan J."/>
            <person name="Park H.-J."/>
            <person name="Ramirez L."/>
            <person name="Alfaro M."/>
            <person name="Sun H."/>
            <person name="Tritt A."/>
            <person name="Yoshinaga Y."/>
            <person name="Zwiers L.-H."/>
            <person name="Turgeon B."/>
            <person name="Goodwin S."/>
            <person name="Spatafora J."/>
            <person name="Crous P."/>
            <person name="Grigoriev I."/>
        </authorList>
    </citation>
    <scope>NUCLEOTIDE SEQUENCE</scope>
    <source>
        <strain evidence="1">SCOH1-5</strain>
    </source>
</reference>
<protein>
    <submittedName>
        <fullName evidence="1">Uncharacterized protein</fullName>
    </submittedName>
</protein>